<proteinExistence type="predicted"/>
<evidence type="ECO:0000259" key="2">
    <source>
        <dbReference type="Pfam" id="PF13930"/>
    </source>
</evidence>
<dbReference type="InterPro" id="IPR044929">
    <property type="entry name" value="DNA/RNA_non-sp_Endonuclease_sf"/>
</dbReference>
<dbReference type="Pfam" id="PF13930">
    <property type="entry name" value="Endonuclea_NS_2"/>
    <property type="match status" value="1"/>
</dbReference>
<keyword evidence="3" id="KW-0540">Nuclease</keyword>
<organism evidence="3 4">
    <name type="scientific">Clostridium intestinale</name>
    <dbReference type="NCBI Taxonomy" id="36845"/>
    <lineage>
        <taxon>Bacteria</taxon>
        <taxon>Bacillati</taxon>
        <taxon>Bacillota</taxon>
        <taxon>Clostridia</taxon>
        <taxon>Eubacteriales</taxon>
        <taxon>Clostridiaceae</taxon>
        <taxon>Clostridium</taxon>
    </lineage>
</organism>
<keyword evidence="1" id="KW-0175">Coiled coil</keyword>
<sequence length="559" mass="60856">MDNSNIIGISYSQLNNVKVSMKRAQQMLETSQRNLSTARVQLQVDRGRLRITEDSLSNLYSEASKRKTKIDKICNNIDYTVRRFKEVDSRCAANIRAIGKYYNSQISLLDRIKNSILGIGKYLFNGFTSLLEEGANAFDFLKTKASEAYNAVSEFMEAHPWIGNTIGVIGGIGQIGVYALLLTPPFTPIGVAGMAFGFNSAVYSGTKLINNVTNGSNEGINVLENVFSLFGDGGKTAYNILDMGFAIATVPIEGGFALSKASQIVKESNGAIKGFGALSKGIKEVEKMKVDKLSSIFSSTLGKIIEPMSKTSEYFKNCFGNSFNFRGFMPQLAGQGNINIAISMSDVIDYAKVKEIAGVVGIISKESGLIYNAIDKAGDILKGAGGGSNATEGAVDAVEDVKYGEHFTKVDRKKVLKPNVSYETVEGYKYKTNEVGVITEVEGTLKLGEGNRNLYAQRIAGGDYRLPDDDGGHLIASQFLGSGELDNLVPMNSQINRSGGKWYNMEQDWASALKEGKEVRVKIEPVYGVDNLRPISFEIEYTIEGMKTKFIEILNQAGG</sequence>
<keyword evidence="3" id="KW-0255">Endonuclease</keyword>
<evidence type="ECO:0000256" key="1">
    <source>
        <dbReference type="SAM" id="Coils"/>
    </source>
</evidence>
<dbReference type="Proteomes" id="UP000512286">
    <property type="component" value="Chromosome"/>
</dbReference>
<dbReference type="KEGG" id="cint:HZF06_07830"/>
<protein>
    <submittedName>
        <fullName evidence="3">DNA/RNA non-specific endonuclease</fullName>
    </submittedName>
</protein>
<feature type="coiled-coil region" evidence="1">
    <location>
        <begin position="14"/>
        <end position="41"/>
    </location>
</feature>
<evidence type="ECO:0000313" key="3">
    <source>
        <dbReference type="EMBL" id="QLY82307.1"/>
    </source>
</evidence>
<feature type="domain" description="Type VII secretion system protein EssD-like" evidence="2">
    <location>
        <begin position="418"/>
        <end position="544"/>
    </location>
</feature>
<reference evidence="3 4" key="1">
    <citation type="submission" date="2020-07" db="EMBL/GenBank/DDBJ databases">
        <title>Electron transfer.</title>
        <authorList>
            <person name="Huang L."/>
            <person name="Liu X."/>
            <person name="Zhou S."/>
        </authorList>
    </citation>
    <scope>NUCLEOTIDE SEQUENCE [LARGE SCALE GENOMIC DNA]</scope>
    <source>
        <strain evidence="3 4">Lx1</strain>
    </source>
</reference>
<name>A0A7D6VSV4_9CLOT</name>
<dbReference type="GO" id="GO:0004519">
    <property type="term" value="F:endonuclease activity"/>
    <property type="evidence" value="ECO:0007669"/>
    <property type="project" value="UniProtKB-KW"/>
</dbReference>
<accession>A0A7D6VSV4</accession>
<gene>
    <name evidence="3" type="ORF">HZF06_07830</name>
</gene>
<keyword evidence="3" id="KW-0378">Hydrolase</keyword>
<dbReference type="AlphaFoldDB" id="A0A7D6VSV4"/>
<dbReference type="EMBL" id="CP059378">
    <property type="protein sequence ID" value="QLY82307.1"/>
    <property type="molecule type" value="Genomic_DNA"/>
</dbReference>
<evidence type="ECO:0000313" key="4">
    <source>
        <dbReference type="Proteomes" id="UP000512286"/>
    </source>
</evidence>
<dbReference type="Gene3D" id="3.40.570.10">
    <property type="entry name" value="Extracellular Endonuclease, subunit A"/>
    <property type="match status" value="1"/>
</dbReference>
<dbReference type="InterPro" id="IPR044927">
    <property type="entry name" value="Endonuclea_NS_2"/>
</dbReference>